<feature type="compositionally biased region" description="Low complexity" evidence="1">
    <location>
        <begin position="313"/>
        <end position="324"/>
    </location>
</feature>
<organism evidence="3 4">
    <name type="scientific">Rhypophila decipiens</name>
    <dbReference type="NCBI Taxonomy" id="261697"/>
    <lineage>
        <taxon>Eukaryota</taxon>
        <taxon>Fungi</taxon>
        <taxon>Dikarya</taxon>
        <taxon>Ascomycota</taxon>
        <taxon>Pezizomycotina</taxon>
        <taxon>Sordariomycetes</taxon>
        <taxon>Sordariomycetidae</taxon>
        <taxon>Sordariales</taxon>
        <taxon>Naviculisporaceae</taxon>
        <taxon>Rhypophila</taxon>
    </lineage>
</organism>
<feature type="transmembrane region" description="Helical" evidence="2">
    <location>
        <begin position="360"/>
        <end position="382"/>
    </location>
</feature>
<keyword evidence="4" id="KW-1185">Reference proteome</keyword>
<keyword evidence="2" id="KW-0812">Transmembrane</keyword>
<comment type="caution">
    <text evidence="3">The sequence shown here is derived from an EMBL/GenBank/DDBJ whole genome shotgun (WGS) entry which is preliminary data.</text>
</comment>
<evidence type="ECO:0000256" key="1">
    <source>
        <dbReference type="SAM" id="MobiDB-lite"/>
    </source>
</evidence>
<dbReference type="Pfam" id="PF10445">
    <property type="entry name" value="DUF2456"/>
    <property type="match status" value="1"/>
</dbReference>
<evidence type="ECO:0000313" key="3">
    <source>
        <dbReference type="EMBL" id="KAK4219857.1"/>
    </source>
</evidence>
<dbReference type="EMBL" id="MU858046">
    <property type="protein sequence ID" value="KAK4219857.1"/>
    <property type="molecule type" value="Genomic_DNA"/>
</dbReference>
<proteinExistence type="predicted"/>
<dbReference type="PANTHER" id="PTHR28297">
    <property type="entry name" value="FUNGAL PROTEIN"/>
    <property type="match status" value="1"/>
</dbReference>
<accession>A0AAN6YNC0</accession>
<reference evidence="3" key="1">
    <citation type="journal article" date="2023" name="Mol. Phylogenet. Evol.">
        <title>Genome-scale phylogeny and comparative genomics of the fungal order Sordariales.</title>
        <authorList>
            <person name="Hensen N."/>
            <person name="Bonometti L."/>
            <person name="Westerberg I."/>
            <person name="Brannstrom I.O."/>
            <person name="Guillou S."/>
            <person name="Cros-Aarteil S."/>
            <person name="Calhoun S."/>
            <person name="Haridas S."/>
            <person name="Kuo A."/>
            <person name="Mondo S."/>
            <person name="Pangilinan J."/>
            <person name="Riley R."/>
            <person name="LaButti K."/>
            <person name="Andreopoulos B."/>
            <person name="Lipzen A."/>
            <person name="Chen C."/>
            <person name="Yan M."/>
            <person name="Daum C."/>
            <person name="Ng V."/>
            <person name="Clum A."/>
            <person name="Steindorff A."/>
            <person name="Ohm R.A."/>
            <person name="Martin F."/>
            <person name="Silar P."/>
            <person name="Natvig D.O."/>
            <person name="Lalanne C."/>
            <person name="Gautier V."/>
            <person name="Ament-Velasquez S.L."/>
            <person name="Kruys A."/>
            <person name="Hutchinson M.I."/>
            <person name="Powell A.J."/>
            <person name="Barry K."/>
            <person name="Miller A.N."/>
            <person name="Grigoriev I.V."/>
            <person name="Debuchy R."/>
            <person name="Gladieux P."/>
            <person name="Hiltunen Thoren M."/>
            <person name="Johannesson H."/>
        </authorList>
    </citation>
    <scope>NUCLEOTIDE SEQUENCE</scope>
    <source>
        <strain evidence="3">PSN293</strain>
    </source>
</reference>
<feature type="compositionally biased region" description="Polar residues" evidence="1">
    <location>
        <begin position="11"/>
        <end position="21"/>
    </location>
</feature>
<evidence type="ECO:0000313" key="4">
    <source>
        <dbReference type="Proteomes" id="UP001301769"/>
    </source>
</evidence>
<feature type="compositionally biased region" description="Basic and acidic residues" evidence="1">
    <location>
        <begin position="1"/>
        <end position="10"/>
    </location>
</feature>
<keyword evidence="2" id="KW-0472">Membrane</keyword>
<dbReference type="InterPro" id="IPR018852">
    <property type="entry name" value="DUF2456"/>
</dbReference>
<name>A0AAN6YNC0_9PEZI</name>
<feature type="transmembrane region" description="Helical" evidence="2">
    <location>
        <begin position="187"/>
        <end position="214"/>
    </location>
</feature>
<reference evidence="3" key="2">
    <citation type="submission" date="2023-05" db="EMBL/GenBank/DDBJ databases">
        <authorList>
            <consortium name="Lawrence Berkeley National Laboratory"/>
            <person name="Steindorff A."/>
            <person name="Hensen N."/>
            <person name="Bonometti L."/>
            <person name="Westerberg I."/>
            <person name="Brannstrom I.O."/>
            <person name="Guillou S."/>
            <person name="Cros-Aarteil S."/>
            <person name="Calhoun S."/>
            <person name="Haridas S."/>
            <person name="Kuo A."/>
            <person name="Mondo S."/>
            <person name="Pangilinan J."/>
            <person name="Riley R."/>
            <person name="Labutti K."/>
            <person name="Andreopoulos B."/>
            <person name="Lipzen A."/>
            <person name="Chen C."/>
            <person name="Yanf M."/>
            <person name="Daum C."/>
            <person name="Ng V."/>
            <person name="Clum A."/>
            <person name="Ohm R."/>
            <person name="Martin F."/>
            <person name="Silar P."/>
            <person name="Natvig D."/>
            <person name="Lalanne C."/>
            <person name="Gautier V."/>
            <person name="Ament-Velasquez S.L."/>
            <person name="Kruys A."/>
            <person name="Hutchinson M.I."/>
            <person name="Powell A.J."/>
            <person name="Barry K."/>
            <person name="Miller A.N."/>
            <person name="Grigoriev I.V."/>
            <person name="Debuchy R."/>
            <person name="Gladieux P."/>
            <person name="Thoren M.H."/>
            <person name="Johannesson H."/>
        </authorList>
    </citation>
    <scope>NUCLEOTIDE SEQUENCE</scope>
    <source>
        <strain evidence="3">PSN293</strain>
    </source>
</reference>
<feature type="region of interest" description="Disordered" evidence="1">
    <location>
        <begin position="1"/>
        <end position="179"/>
    </location>
</feature>
<dbReference type="AlphaFoldDB" id="A0AAN6YNC0"/>
<feature type="region of interest" description="Disordered" evidence="1">
    <location>
        <begin position="443"/>
        <end position="464"/>
    </location>
</feature>
<keyword evidence="2" id="KW-1133">Transmembrane helix</keyword>
<gene>
    <name evidence="3" type="ORF">QBC37DRAFT_408664</name>
</gene>
<dbReference type="PANTHER" id="PTHR28297:SF1">
    <property type="entry name" value="FUNGAL PROTEIN"/>
    <property type="match status" value="1"/>
</dbReference>
<feature type="transmembrane region" description="Helical" evidence="2">
    <location>
        <begin position="402"/>
        <end position="429"/>
    </location>
</feature>
<feature type="transmembrane region" description="Helical" evidence="2">
    <location>
        <begin position="251"/>
        <end position="270"/>
    </location>
</feature>
<feature type="compositionally biased region" description="Polar residues" evidence="1">
    <location>
        <begin position="70"/>
        <end position="79"/>
    </location>
</feature>
<protein>
    <submittedName>
        <fullName evidence="3">Uncharacterized protein</fullName>
    </submittedName>
</protein>
<feature type="compositionally biased region" description="Low complexity" evidence="1">
    <location>
        <begin position="43"/>
        <end position="56"/>
    </location>
</feature>
<feature type="region of interest" description="Disordered" evidence="1">
    <location>
        <begin position="313"/>
        <end position="334"/>
    </location>
</feature>
<dbReference type="Proteomes" id="UP001301769">
    <property type="component" value="Unassembled WGS sequence"/>
</dbReference>
<sequence>MSRFLEDTRNKTMTSIRSSFPNGAPTAVVVEGSPPSPPPPPTSQLQPHSQLLSTPLAVQDSIPAGAHNNPGINTTTNDSEQARQNRLDDDDDDDDSTVSNNQSRAESPPQVVPTPKTTTKSHIKRPAVQQQAAEPTSSISSSSTKHSPKDVTTTTTKPIPESDIHTRRPSPSRHPKAPTTRLNAHQIFYIFILDGLGAMILSGAINFAIAYAMYTSSSPAAAGTTTNSVVPPPTTTIILLFHLPNSLAGDAAVTIVLQTVITWLVEFLLVNRDLERGGVRPVGFVGIPRHGKFVRWFCFLDDGDVLLHQDLDSSSSKKGNNNSKTVMESEEREESTTRLKLPNFWGAGWVSIIWSQIVRALVVAVVMFLLLWGPCVGILMALGRKDETIGALGDWVFEQRVWLPQVFKLILGALLALLETPAFAFFWMVQAGWDFQKLESSTGTRAGGAGVVGERGSVTEKEGV</sequence>
<evidence type="ECO:0000256" key="2">
    <source>
        <dbReference type="SAM" id="Phobius"/>
    </source>
</evidence>
<feature type="compositionally biased region" description="Basic residues" evidence="1">
    <location>
        <begin position="167"/>
        <end position="176"/>
    </location>
</feature>